<sequence>MSFSASQFIGKLNTLEDSQESISSASKWLLSQYREADRVAETWRDYMIKKSSTVRRKLLGIYLLNHVVQQAKSQKMDHFHKAFSKVVPMVLSETYKDFPLDLQKKVKRVTDIWYDRGIFHKSILLEIRAIIKKVNESGVHGESIKGSSKSSSKISSSHKSSRGSAAAGAVAATSITDLPSDIQKYLTLIKETRKLSQSSKSLKERFEKSAAELDVSSHVYAENYNTVVKIAQLATDSTNEVITKRKQAIELLEELLNSEKKLLEQSQTELTEIDFTLLSKDPAKVLNVNTDNDALPTYTADENDNDSDSDDERNSSSSSSSDDNDSDSNGKDNDLSTKMKRASEDIESDDPQKKLKSDNSQSNDENAEYDPFTSHIDNNKSEDDNESSEPITSNIQDLLSKLAN</sequence>
<feature type="compositionally biased region" description="Low complexity" evidence="1">
    <location>
        <begin position="144"/>
        <end position="160"/>
    </location>
</feature>
<dbReference type="InterPro" id="IPR008942">
    <property type="entry name" value="ENTH_VHS"/>
</dbReference>
<feature type="domain" description="CID" evidence="2">
    <location>
        <begin position="1"/>
        <end position="135"/>
    </location>
</feature>
<dbReference type="InterPro" id="IPR047883">
    <property type="entry name" value="Rtt103-like_CID"/>
</dbReference>
<feature type="compositionally biased region" description="Polar residues" evidence="1">
    <location>
        <begin position="388"/>
        <end position="404"/>
    </location>
</feature>
<reference evidence="3 4" key="1">
    <citation type="submission" date="2024-05" db="EMBL/GenBank/DDBJ databases">
        <title>Long read based assembly of the Candida bracarensis genome reveals expanded adhesin content.</title>
        <authorList>
            <person name="Marcet-Houben M."/>
            <person name="Ksiezopolska E."/>
            <person name="Gabaldon T."/>
        </authorList>
    </citation>
    <scope>NUCLEOTIDE SEQUENCE [LARGE SCALE GENOMIC DNA]</scope>
    <source>
        <strain evidence="3 4">CBM6</strain>
    </source>
</reference>
<dbReference type="PANTHER" id="PTHR12460">
    <property type="entry name" value="CYCLIN-DEPENDENT KINASE INHIBITOR-RELATED PROTEIN"/>
    <property type="match status" value="1"/>
</dbReference>
<dbReference type="SMART" id="SM00582">
    <property type="entry name" value="RPR"/>
    <property type="match status" value="1"/>
</dbReference>
<dbReference type="CDD" id="cd17003">
    <property type="entry name" value="CID_Rtt103"/>
    <property type="match status" value="1"/>
</dbReference>
<protein>
    <recommendedName>
        <fullName evidence="2">CID domain-containing protein</fullName>
    </recommendedName>
</protein>
<dbReference type="InterPro" id="IPR006569">
    <property type="entry name" value="CID_dom"/>
</dbReference>
<dbReference type="Proteomes" id="UP001623330">
    <property type="component" value="Unassembled WGS sequence"/>
</dbReference>
<evidence type="ECO:0000313" key="4">
    <source>
        <dbReference type="Proteomes" id="UP001623330"/>
    </source>
</evidence>
<dbReference type="PANTHER" id="PTHR12460:SF0">
    <property type="entry name" value="CID DOMAIN-CONTAINING PROTEIN-RELATED"/>
    <property type="match status" value="1"/>
</dbReference>
<proteinExistence type="predicted"/>
<feature type="compositionally biased region" description="Basic and acidic residues" evidence="1">
    <location>
        <begin position="328"/>
        <end position="357"/>
    </location>
</feature>
<gene>
    <name evidence="3" type="ORF">RNJ44_00820</name>
</gene>
<feature type="region of interest" description="Disordered" evidence="1">
    <location>
        <begin position="140"/>
        <end position="160"/>
    </location>
</feature>
<evidence type="ECO:0000256" key="1">
    <source>
        <dbReference type="SAM" id="MobiDB-lite"/>
    </source>
</evidence>
<feature type="compositionally biased region" description="Acidic residues" evidence="1">
    <location>
        <begin position="301"/>
        <end position="311"/>
    </location>
</feature>
<comment type="caution">
    <text evidence="3">The sequence shown here is derived from an EMBL/GenBank/DDBJ whole genome shotgun (WGS) entry which is preliminary data.</text>
</comment>
<dbReference type="Pfam" id="PF04818">
    <property type="entry name" value="CID"/>
    <property type="match status" value="1"/>
</dbReference>
<dbReference type="Gene3D" id="1.25.40.90">
    <property type="match status" value="1"/>
</dbReference>
<keyword evidence="4" id="KW-1185">Reference proteome</keyword>
<name>A0ABR4NS63_9SACH</name>
<evidence type="ECO:0000313" key="3">
    <source>
        <dbReference type="EMBL" id="KAL3231181.1"/>
    </source>
</evidence>
<organism evidence="3 4">
    <name type="scientific">Nakaseomyces bracarensis</name>
    <dbReference type="NCBI Taxonomy" id="273131"/>
    <lineage>
        <taxon>Eukaryota</taxon>
        <taxon>Fungi</taxon>
        <taxon>Dikarya</taxon>
        <taxon>Ascomycota</taxon>
        <taxon>Saccharomycotina</taxon>
        <taxon>Saccharomycetes</taxon>
        <taxon>Saccharomycetales</taxon>
        <taxon>Saccharomycetaceae</taxon>
        <taxon>Nakaseomyces</taxon>
    </lineage>
</organism>
<dbReference type="PROSITE" id="PS51391">
    <property type="entry name" value="CID"/>
    <property type="match status" value="1"/>
</dbReference>
<dbReference type="SUPFAM" id="SSF48464">
    <property type="entry name" value="ENTH/VHS domain"/>
    <property type="match status" value="1"/>
</dbReference>
<evidence type="ECO:0000259" key="2">
    <source>
        <dbReference type="PROSITE" id="PS51391"/>
    </source>
</evidence>
<dbReference type="EMBL" id="JBEVYD010000008">
    <property type="protein sequence ID" value="KAL3231181.1"/>
    <property type="molecule type" value="Genomic_DNA"/>
</dbReference>
<feature type="region of interest" description="Disordered" evidence="1">
    <location>
        <begin position="288"/>
        <end position="404"/>
    </location>
</feature>
<accession>A0ABR4NS63</accession>